<comment type="subcellular location">
    <subcellularLocation>
        <location evidence="1">Nucleus</location>
    </subcellularLocation>
</comment>
<dbReference type="SUPFAM" id="SSF48371">
    <property type="entry name" value="ARM repeat"/>
    <property type="match status" value="1"/>
</dbReference>
<dbReference type="GO" id="GO:0010032">
    <property type="term" value="P:meiotic chromosome condensation"/>
    <property type="evidence" value="ECO:0007669"/>
    <property type="project" value="TreeGrafter"/>
</dbReference>
<evidence type="ECO:0000256" key="7">
    <source>
        <dbReference type="SAM" id="MobiDB-lite"/>
    </source>
</evidence>
<protein>
    <submittedName>
        <fullName evidence="11">Uncharacterized protein</fullName>
    </submittedName>
</protein>
<accession>A0A5S6R370</accession>
<dbReference type="PANTHER" id="PTHR14222:SF2">
    <property type="entry name" value="CONDENSIN COMPLEX SUBUNIT 1"/>
    <property type="match status" value="1"/>
</dbReference>
<dbReference type="GO" id="GO:0042393">
    <property type="term" value="F:histone binding"/>
    <property type="evidence" value="ECO:0007669"/>
    <property type="project" value="TreeGrafter"/>
</dbReference>
<evidence type="ECO:0000313" key="10">
    <source>
        <dbReference type="Proteomes" id="UP000046395"/>
    </source>
</evidence>
<keyword evidence="2" id="KW-0132">Cell division</keyword>
<dbReference type="InterPro" id="IPR024324">
    <property type="entry name" value="Condensin_cplx_su1_N"/>
</dbReference>
<organism evidence="10 11">
    <name type="scientific">Trichuris muris</name>
    <name type="common">Mouse whipworm</name>
    <dbReference type="NCBI Taxonomy" id="70415"/>
    <lineage>
        <taxon>Eukaryota</taxon>
        <taxon>Metazoa</taxon>
        <taxon>Ecdysozoa</taxon>
        <taxon>Nematoda</taxon>
        <taxon>Enoplea</taxon>
        <taxon>Dorylaimia</taxon>
        <taxon>Trichinellida</taxon>
        <taxon>Trichuridae</taxon>
        <taxon>Trichuris</taxon>
    </lineage>
</organism>
<evidence type="ECO:0000256" key="1">
    <source>
        <dbReference type="ARBA" id="ARBA00004123"/>
    </source>
</evidence>
<dbReference type="GO" id="GO:0051301">
    <property type="term" value="P:cell division"/>
    <property type="evidence" value="ECO:0007669"/>
    <property type="project" value="UniProtKB-KW"/>
</dbReference>
<dbReference type="GO" id="GO:0000779">
    <property type="term" value="C:condensed chromosome, centromeric region"/>
    <property type="evidence" value="ECO:0007669"/>
    <property type="project" value="TreeGrafter"/>
</dbReference>
<dbReference type="PANTHER" id="PTHR14222">
    <property type="entry name" value="CONDENSIN"/>
    <property type="match status" value="1"/>
</dbReference>
<sequence length="1477" mass="166017">MDQPTNRSCFLYPCSLSDVALSNADSEFSNGIIEASSLADRFSAFKADFDQNGSDAIGVHFNVFYSAIRQFECSDFGLIVSMWKALRKEMEFSAQTLQNLISEHADRDMLMDIRSKQYRLLFLLTTFAGLFEDDKLRKENTEADNDRKEARGGRKHARKAAVNERLPFRWTDEKKRLLTYYSTVLSPQFASVFEPDSSRENMVKAICSLCIRFFNSWDSSLQVPLFDLVVLLLEGGFDYAPALAMECAHCLSQPTADPTVFVDLVASVVQVDAGRRFVMLLLIEISKVDSTELANEGAGVKNYGSFLTQLTALFPDVVVRGLSALRTLRAKQSPTLRNGILSVYCELLSSKLCGEELEPRDRNLRDLCLNDMLEHLHDRSAHVRSKVLQLWKRLCLCKCIPLCTFSRLVPLAAGRLRDKSVLVRKSALQLLTTMVENNPFLVQLSIETIRKKIAEVVSDLEGLALLEQPLDDDDLVHCEEAKLWLQAKSTAEAAIESVHGTLWKGGTFVPTEQLSLATASAADLNDEICRVFELISSDEFEESIMAIVAIATKCPNNCYFSLVLKPSLSLEEFKAQLLPLLKKFYIGLRITGSVVYPDSLEEQNNKSSRFPPVFESMRKQMILRFLEDCLTFATRLSSTLPIVESMLSDSQQLDVVDSIQFLVVCAEHGILQPMDQCWCCWNLIWTGQKSVTTAVLCAFRRLYFCNRENARRDEEVVKRLIELTLRADHAKCITLEKLLHELFAENIVDKPFIRCCWNAFYSQISDEERAALITLLGMMLEADPHVFIEHIGDLITYTLGDTGHWDPCLALRGCEALKKLGDVDRVRVSERINLCQKHFTKYQLVPRIARILIDEISDDSHSVWVPLMRQAVELIFNVTRRPDVLIVKLLRSACKAALTATESKQITCMIRLIHFIGEVACRTVNFAEITMVGLVHNVQQQHTNKGQTDSRASEPTTSKGRIDALMESTPAEYARMSIEHLLETETLNASSVLRPFANFVISACENMKGNSYGCFGTALLKLMLISSKFCSIYCPLLFNILERLTYANLRTNIVQLLPDLYFRFPNELDPWTEKLFAILFDEDTGVRIVCISAISHLILQDRIKPRIFIADIAICCMDDNEDVANMAKGFFKEYSEKEPIYNSMAFIVQRLSEDRSTVDLEKFKSLMTWLFGLVRKDSQLEKVVERFCQLFSGVQSLKYLQNLSCSLTLLKYNDKMVRKLVENVRSYQSKLGEDIVYNNFVSIATVATKGASEETKLALKTWNDELCKWHALYSSAASQENELAKVERKDTTIVNGAPSPPVILDAMSASCEARSPSKEPPSAGEPIAEESHASRRVTRSMLEVSTAEPGEPIAEESHASRRVTRSMLEVSTAEPGEPIAEESHASRRVTRSMLEVSTAEPVQATASLSHNSLSQKSRKPQGNKIYVRSFHSGTWSEKKEALRTVEADGEAGLGSGGTFTTVTSSVTGCVSSITDLW</sequence>
<dbReference type="WBParaSite" id="TMUE_3000013883.1">
    <property type="protein sequence ID" value="TMUE_3000013883.1"/>
    <property type="gene ID" value="WBGene00292550"/>
</dbReference>
<feature type="domain" description="Condensin complex subunit 1 N-terminal" evidence="9">
    <location>
        <begin position="82"/>
        <end position="214"/>
    </location>
</feature>
<feature type="region of interest" description="Disordered" evidence="7">
    <location>
        <begin position="942"/>
        <end position="961"/>
    </location>
</feature>
<evidence type="ECO:0000256" key="2">
    <source>
        <dbReference type="ARBA" id="ARBA00022618"/>
    </source>
</evidence>
<evidence type="ECO:0000259" key="9">
    <source>
        <dbReference type="Pfam" id="PF12922"/>
    </source>
</evidence>
<dbReference type="InterPro" id="IPR032682">
    <property type="entry name" value="Cnd1_C"/>
</dbReference>
<feature type="domain" description="Condensin complex subunit 1 C-terminal" evidence="8">
    <location>
        <begin position="1049"/>
        <end position="1207"/>
    </location>
</feature>
<dbReference type="GO" id="GO:0005634">
    <property type="term" value="C:nucleus"/>
    <property type="evidence" value="ECO:0007669"/>
    <property type="project" value="UniProtKB-SubCell"/>
</dbReference>
<keyword evidence="3" id="KW-0498">Mitosis</keyword>
<feature type="region of interest" description="Disordered" evidence="7">
    <location>
        <begin position="1310"/>
        <end position="1389"/>
    </location>
</feature>
<dbReference type="InterPro" id="IPR026971">
    <property type="entry name" value="CND1/NCAPD3"/>
</dbReference>
<dbReference type="Pfam" id="PF12717">
    <property type="entry name" value="Cnd1"/>
    <property type="match status" value="1"/>
</dbReference>
<dbReference type="InterPro" id="IPR011989">
    <property type="entry name" value="ARM-like"/>
</dbReference>
<evidence type="ECO:0000256" key="3">
    <source>
        <dbReference type="ARBA" id="ARBA00022776"/>
    </source>
</evidence>
<dbReference type="InterPro" id="IPR016024">
    <property type="entry name" value="ARM-type_fold"/>
</dbReference>
<feature type="compositionally biased region" description="Polar residues" evidence="7">
    <location>
        <begin position="942"/>
        <end position="959"/>
    </location>
</feature>
<evidence type="ECO:0000313" key="11">
    <source>
        <dbReference type="WBParaSite" id="TMUE_3000013883.1"/>
    </source>
</evidence>
<reference evidence="11" key="1">
    <citation type="submission" date="2019-12" db="UniProtKB">
        <authorList>
            <consortium name="WormBaseParasite"/>
        </authorList>
    </citation>
    <scope>IDENTIFICATION</scope>
</reference>
<evidence type="ECO:0000256" key="5">
    <source>
        <dbReference type="ARBA" id="ARBA00023242"/>
    </source>
</evidence>
<dbReference type="GO" id="GO:0007076">
    <property type="term" value="P:mitotic chromosome condensation"/>
    <property type="evidence" value="ECO:0007669"/>
    <property type="project" value="InterPro"/>
</dbReference>
<keyword evidence="4" id="KW-0226">DNA condensation</keyword>
<name>A0A5S6R370_TRIMR</name>
<evidence type="ECO:0000256" key="4">
    <source>
        <dbReference type="ARBA" id="ARBA00023067"/>
    </source>
</evidence>
<keyword evidence="6" id="KW-0131">Cell cycle</keyword>
<dbReference type="GO" id="GO:0000796">
    <property type="term" value="C:condensin complex"/>
    <property type="evidence" value="ECO:0007669"/>
    <property type="project" value="TreeGrafter"/>
</dbReference>
<evidence type="ECO:0000256" key="6">
    <source>
        <dbReference type="ARBA" id="ARBA00023306"/>
    </source>
</evidence>
<dbReference type="Pfam" id="PF12922">
    <property type="entry name" value="Cnd1_N"/>
    <property type="match status" value="1"/>
</dbReference>
<dbReference type="Gene3D" id="1.25.10.10">
    <property type="entry name" value="Leucine-rich Repeat Variant"/>
    <property type="match status" value="1"/>
</dbReference>
<keyword evidence="5" id="KW-0539">Nucleus</keyword>
<dbReference type="STRING" id="70415.A0A5S6R370"/>
<keyword evidence="10" id="KW-1185">Reference proteome</keyword>
<dbReference type="Proteomes" id="UP000046395">
    <property type="component" value="Unassembled WGS sequence"/>
</dbReference>
<proteinExistence type="predicted"/>
<evidence type="ECO:0000259" key="8">
    <source>
        <dbReference type="Pfam" id="PF12717"/>
    </source>
</evidence>